<evidence type="ECO:0008006" key="3">
    <source>
        <dbReference type="Google" id="ProtNLM"/>
    </source>
</evidence>
<dbReference type="AlphaFoldDB" id="A0A7H9HSA2"/>
<name>A0A7H9HSA2_9SACH</name>
<evidence type="ECO:0000313" key="1">
    <source>
        <dbReference type="EMBL" id="QLQ80173.1"/>
    </source>
</evidence>
<sequence length="256" mass="28999">MVDIPTVLLDQLAFIEANYQYELIAQSGRPPQCLLLLGHKSTDNNFVLSRCVNISLSLKSVAASCASFEYDINQVNKRIELAECTNPGLKPLGIMVLNETLYDYSSTLKRLITQVEGLRYLFTYDPHQESSLNCYSVELDSHQLILNRVHYELRNSGTNVDLGFGRVGHDEAVNEQEFTTKLAGKIDRIIQYLRNSNDIDPKLLRSVSLLVSQLKRQPTDDIEEEILNKESEISAFRTACEQWEIGTGLLRNKPSD</sequence>
<organism evidence="1 2">
    <name type="scientific">Torulaspora globosa</name>
    <dbReference type="NCBI Taxonomy" id="48254"/>
    <lineage>
        <taxon>Eukaryota</taxon>
        <taxon>Fungi</taxon>
        <taxon>Dikarya</taxon>
        <taxon>Ascomycota</taxon>
        <taxon>Saccharomycotina</taxon>
        <taxon>Saccharomycetes</taxon>
        <taxon>Saccharomycetales</taxon>
        <taxon>Saccharomycetaceae</taxon>
        <taxon>Torulaspora</taxon>
    </lineage>
</organism>
<keyword evidence="2" id="KW-1185">Reference proteome</keyword>
<accession>A0A7H9HSA2</accession>
<dbReference type="EMBL" id="CP059270">
    <property type="protein sequence ID" value="QLQ80173.1"/>
    <property type="molecule type" value="Genomic_DNA"/>
</dbReference>
<proteinExistence type="predicted"/>
<dbReference type="Proteomes" id="UP000510647">
    <property type="component" value="Chromosome 4"/>
</dbReference>
<dbReference type="OrthoDB" id="4033014at2759"/>
<gene>
    <name evidence="1" type="ORF">HG537_0D01740</name>
</gene>
<protein>
    <recommendedName>
        <fullName evidence="3">Rpn11/EIF3F C-terminal domain-containing protein</fullName>
    </recommendedName>
</protein>
<reference evidence="1 2" key="1">
    <citation type="submission" date="2020-06" db="EMBL/GenBank/DDBJ databases">
        <title>The yeast mating-type switching endonuclease HO is a domesticated member of an unorthodox homing genetic element family.</title>
        <authorList>
            <person name="Coughlan A.Y."/>
            <person name="Lombardi L."/>
            <person name="Braun-Galleani S."/>
            <person name="Martos A.R."/>
            <person name="Galeote V."/>
            <person name="Bigey F."/>
            <person name="Dequin S."/>
            <person name="Byrne K.P."/>
            <person name="Wolfe K.H."/>
        </authorList>
    </citation>
    <scope>NUCLEOTIDE SEQUENCE [LARGE SCALE GENOMIC DNA]</scope>
    <source>
        <strain evidence="1 2">CBS2947</strain>
    </source>
</reference>
<evidence type="ECO:0000313" key="2">
    <source>
        <dbReference type="Proteomes" id="UP000510647"/>
    </source>
</evidence>